<dbReference type="InterPro" id="IPR009057">
    <property type="entry name" value="Homeodomain-like_sf"/>
</dbReference>
<dbReference type="PROSITE" id="PS50977">
    <property type="entry name" value="HTH_TETR_2"/>
    <property type="match status" value="1"/>
</dbReference>
<keyword evidence="1" id="KW-0805">Transcription regulation</keyword>
<dbReference type="AlphaFoldDB" id="A0A6L5G395"/>
<evidence type="ECO:0000256" key="2">
    <source>
        <dbReference type="ARBA" id="ARBA00023125"/>
    </source>
</evidence>
<reference evidence="6 7" key="1">
    <citation type="submission" date="2019-10" db="EMBL/GenBank/DDBJ databases">
        <title>Glycomyces albidus sp. nov., a novel actinomycete isolated from rhizosphere soil of wheat (Triticum aestivum L.).</title>
        <authorList>
            <person name="Qian L."/>
        </authorList>
    </citation>
    <scope>NUCLEOTIDE SEQUENCE [LARGE SCALE GENOMIC DNA]</scope>
    <source>
        <strain evidence="6 7">NEAU-7082</strain>
    </source>
</reference>
<dbReference type="Proteomes" id="UP000477750">
    <property type="component" value="Unassembled WGS sequence"/>
</dbReference>
<dbReference type="Pfam" id="PF00440">
    <property type="entry name" value="TetR_N"/>
    <property type="match status" value="1"/>
</dbReference>
<accession>A0A6L5G395</accession>
<dbReference type="Gene3D" id="1.10.357.10">
    <property type="entry name" value="Tetracycline Repressor, domain 2"/>
    <property type="match status" value="1"/>
</dbReference>
<evidence type="ECO:0000256" key="4">
    <source>
        <dbReference type="PROSITE-ProRule" id="PRU00335"/>
    </source>
</evidence>
<protein>
    <submittedName>
        <fullName evidence="6">TetR family transcriptional regulator</fullName>
    </submittedName>
</protein>
<keyword evidence="3" id="KW-0804">Transcription</keyword>
<dbReference type="PANTHER" id="PTHR30055:SF238">
    <property type="entry name" value="MYCOFACTOCIN BIOSYNTHESIS TRANSCRIPTIONAL REGULATOR MFTR-RELATED"/>
    <property type="match status" value="1"/>
</dbReference>
<name>A0A6L5G395_9ACTN</name>
<evidence type="ECO:0000256" key="1">
    <source>
        <dbReference type="ARBA" id="ARBA00023015"/>
    </source>
</evidence>
<dbReference type="SUPFAM" id="SSF46689">
    <property type="entry name" value="Homeodomain-like"/>
    <property type="match status" value="1"/>
</dbReference>
<comment type="caution">
    <text evidence="6">The sequence shown here is derived from an EMBL/GenBank/DDBJ whole genome shotgun (WGS) entry which is preliminary data.</text>
</comment>
<keyword evidence="2 4" id="KW-0238">DNA-binding</keyword>
<dbReference type="EMBL" id="WIAO01000001">
    <property type="protein sequence ID" value="MQM24085.1"/>
    <property type="molecule type" value="Genomic_DNA"/>
</dbReference>
<dbReference type="GO" id="GO:0003700">
    <property type="term" value="F:DNA-binding transcription factor activity"/>
    <property type="evidence" value="ECO:0007669"/>
    <property type="project" value="TreeGrafter"/>
</dbReference>
<proteinExistence type="predicted"/>
<evidence type="ECO:0000256" key="3">
    <source>
        <dbReference type="ARBA" id="ARBA00023163"/>
    </source>
</evidence>
<dbReference type="Gene3D" id="1.10.10.60">
    <property type="entry name" value="Homeodomain-like"/>
    <property type="match status" value="1"/>
</dbReference>
<feature type="DNA-binding region" description="H-T-H motif" evidence="4">
    <location>
        <begin position="128"/>
        <end position="147"/>
    </location>
</feature>
<sequence length="289" mass="31171">MMVSLRIITNAATSSTPSTSLIWAGTPVSAAGSTVSGGPAASGVSAGRWSTLMGFLQVWWPCRCGRVRAAVTTRTHRKCQWLSIIAVATIRCMAAGGSLREVSRRAVQSRIARTAESLFVAKGFEETTVDEIAAAVGMSQRSFFRYFSSKDEVVLDSLERLGEDLAARLASRPPGEPEWDSLRRAFDPVVERFGDPVLRSHDAAIQRIIDGSPRLLASYLCRLERLQRVLTEALMERAGDGADAVVLRAMVGGAFACLHASAFPTIEDPEAFGPCLDRTMAALRPVAAR</sequence>
<keyword evidence="7" id="KW-1185">Reference proteome</keyword>
<evidence type="ECO:0000313" key="6">
    <source>
        <dbReference type="EMBL" id="MQM24085.1"/>
    </source>
</evidence>
<gene>
    <name evidence="6" type="ORF">GFD30_00620</name>
</gene>
<dbReference type="InterPro" id="IPR050109">
    <property type="entry name" value="HTH-type_TetR-like_transc_reg"/>
</dbReference>
<dbReference type="GO" id="GO:0000976">
    <property type="term" value="F:transcription cis-regulatory region binding"/>
    <property type="evidence" value="ECO:0007669"/>
    <property type="project" value="TreeGrafter"/>
</dbReference>
<feature type="domain" description="HTH tetR-type" evidence="5">
    <location>
        <begin position="105"/>
        <end position="165"/>
    </location>
</feature>
<evidence type="ECO:0000313" key="7">
    <source>
        <dbReference type="Proteomes" id="UP000477750"/>
    </source>
</evidence>
<dbReference type="PANTHER" id="PTHR30055">
    <property type="entry name" value="HTH-TYPE TRANSCRIPTIONAL REGULATOR RUTR"/>
    <property type="match status" value="1"/>
</dbReference>
<dbReference type="InterPro" id="IPR001647">
    <property type="entry name" value="HTH_TetR"/>
</dbReference>
<organism evidence="6 7">
    <name type="scientific">Glycomyces albidus</name>
    <dbReference type="NCBI Taxonomy" id="2656774"/>
    <lineage>
        <taxon>Bacteria</taxon>
        <taxon>Bacillati</taxon>
        <taxon>Actinomycetota</taxon>
        <taxon>Actinomycetes</taxon>
        <taxon>Glycomycetales</taxon>
        <taxon>Glycomycetaceae</taxon>
        <taxon>Glycomyces</taxon>
    </lineage>
</organism>
<dbReference type="PRINTS" id="PR00455">
    <property type="entry name" value="HTHTETR"/>
</dbReference>
<evidence type="ECO:0000259" key="5">
    <source>
        <dbReference type="PROSITE" id="PS50977"/>
    </source>
</evidence>